<organism evidence="1">
    <name type="scientific">marine metagenome</name>
    <dbReference type="NCBI Taxonomy" id="408172"/>
    <lineage>
        <taxon>unclassified sequences</taxon>
        <taxon>metagenomes</taxon>
        <taxon>ecological metagenomes</taxon>
    </lineage>
</organism>
<evidence type="ECO:0000313" key="1">
    <source>
        <dbReference type="EMBL" id="SVE27175.1"/>
    </source>
</evidence>
<dbReference type="AlphaFoldDB" id="A0A383C6C1"/>
<accession>A0A383C6C1</accession>
<name>A0A383C6C1_9ZZZZ</name>
<proteinExistence type="predicted"/>
<dbReference type="EMBL" id="UINC01205824">
    <property type="protein sequence ID" value="SVE27175.1"/>
    <property type="molecule type" value="Genomic_DNA"/>
</dbReference>
<dbReference type="Gene3D" id="1.10.1530.10">
    <property type="match status" value="1"/>
</dbReference>
<feature type="non-terminal residue" evidence="1">
    <location>
        <position position="43"/>
    </location>
</feature>
<gene>
    <name evidence="1" type="ORF">METZ01_LOCUS480029</name>
</gene>
<reference evidence="1" key="1">
    <citation type="submission" date="2018-05" db="EMBL/GenBank/DDBJ databases">
        <authorList>
            <person name="Lanie J.A."/>
            <person name="Ng W.-L."/>
            <person name="Kazmierczak K.M."/>
            <person name="Andrzejewski T.M."/>
            <person name="Davidsen T.M."/>
            <person name="Wayne K.J."/>
            <person name="Tettelin H."/>
            <person name="Glass J.I."/>
            <person name="Rusch D."/>
            <person name="Podicherti R."/>
            <person name="Tsui H.-C.T."/>
            <person name="Winkler M.E."/>
        </authorList>
    </citation>
    <scope>NUCLEOTIDE SEQUENCE</scope>
</reference>
<protein>
    <submittedName>
        <fullName evidence="1">Uncharacterized protein</fullName>
    </submittedName>
</protein>
<dbReference type="InterPro" id="IPR043144">
    <property type="entry name" value="Mal/L-sulf/L-lact_DH-like_ah"/>
</dbReference>
<sequence>MVATDLRGVFIHGTRAATYTYVRLMLEGRVNARPNIGVVRETA</sequence>